<accession>A0AC34FQV6</accession>
<sequence>MPKAIPSWCWRGGFDKRTPYINAMFYGFTDCSLPQKQIELVNAREVCDYDKQPVIDFCKNSFQVSMEKISFYERKILVDKKKKYLYLFQYMMSKENIWKKFMYLGAFMNWASLLKENDMELRCRHNKLVVMLAAQLCVFQKVILNQELEEVLDQLGVKQSAISNFSKENGECFQYEFFNIPHSTEYILNQIVDEVFPKKSNLKKMGNEYMLKLYQYSNFVNPNDTECLCKYVYNILNNSLTGVIYISKNVNQWQAIKDVDESFDAIFLEKENEKQSNPRHSIPEKDAPGDSNASAEKKADDAPNSVSLKSDSSETANATVTSTSETTVSDGNIVSK</sequence>
<proteinExistence type="predicted"/>
<dbReference type="Proteomes" id="UP000887579">
    <property type="component" value="Unplaced"/>
</dbReference>
<evidence type="ECO:0000313" key="2">
    <source>
        <dbReference type="WBParaSite" id="ES5_v2.g19656.t1"/>
    </source>
</evidence>
<evidence type="ECO:0000313" key="1">
    <source>
        <dbReference type="Proteomes" id="UP000887579"/>
    </source>
</evidence>
<reference evidence="2" key="1">
    <citation type="submission" date="2022-11" db="UniProtKB">
        <authorList>
            <consortium name="WormBaseParasite"/>
        </authorList>
    </citation>
    <scope>IDENTIFICATION</scope>
</reference>
<organism evidence="1 2">
    <name type="scientific">Panagrolaimus sp. ES5</name>
    <dbReference type="NCBI Taxonomy" id="591445"/>
    <lineage>
        <taxon>Eukaryota</taxon>
        <taxon>Metazoa</taxon>
        <taxon>Ecdysozoa</taxon>
        <taxon>Nematoda</taxon>
        <taxon>Chromadorea</taxon>
        <taxon>Rhabditida</taxon>
        <taxon>Tylenchina</taxon>
        <taxon>Panagrolaimomorpha</taxon>
        <taxon>Panagrolaimoidea</taxon>
        <taxon>Panagrolaimidae</taxon>
        <taxon>Panagrolaimus</taxon>
    </lineage>
</organism>
<name>A0AC34FQV6_9BILA</name>
<dbReference type="WBParaSite" id="ES5_v2.g19656.t1">
    <property type="protein sequence ID" value="ES5_v2.g19656.t1"/>
    <property type="gene ID" value="ES5_v2.g19656"/>
</dbReference>
<protein>
    <submittedName>
        <fullName evidence="2">Uncharacterized protein</fullName>
    </submittedName>
</protein>